<feature type="domain" description="Reverse transcriptase zinc-binding" evidence="1">
    <location>
        <begin position="26"/>
        <end position="110"/>
    </location>
</feature>
<dbReference type="Pfam" id="PF13966">
    <property type="entry name" value="zf-RVT"/>
    <property type="match status" value="1"/>
</dbReference>
<dbReference type="Proteomes" id="UP000015105">
    <property type="component" value="Chromosome 1D"/>
</dbReference>
<evidence type="ECO:0000313" key="2">
    <source>
        <dbReference type="EnsemblPlants" id="AET1Gv20655500.1"/>
    </source>
</evidence>
<reference evidence="2" key="5">
    <citation type="journal article" date="2021" name="G3 (Bethesda)">
        <title>Aegilops tauschii genome assembly Aet v5.0 features greater sequence contiguity and improved annotation.</title>
        <authorList>
            <person name="Wang L."/>
            <person name="Zhu T."/>
            <person name="Rodriguez J.C."/>
            <person name="Deal K.R."/>
            <person name="Dubcovsky J."/>
            <person name="McGuire P.E."/>
            <person name="Lux T."/>
            <person name="Spannagl M."/>
            <person name="Mayer K.F.X."/>
            <person name="Baldrich P."/>
            <person name="Meyers B.C."/>
            <person name="Huo N."/>
            <person name="Gu Y.Q."/>
            <person name="Zhou H."/>
            <person name="Devos K.M."/>
            <person name="Bennetzen J.L."/>
            <person name="Unver T."/>
            <person name="Budak H."/>
            <person name="Gulick P.J."/>
            <person name="Galiba G."/>
            <person name="Kalapos B."/>
            <person name="Nelson D.R."/>
            <person name="Li P."/>
            <person name="You F.M."/>
            <person name="Luo M.C."/>
            <person name="Dvorak J."/>
        </authorList>
    </citation>
    <scope>NUCLEOTIDE SEQUENCE [LARGE SCALE GENOMIC DNA]</scope>
    <source>
        <strain evidence="2">cv. AL8/78</strain>
    </source>
</reference>
<protein>
    <recommendedName>
        <fullName evidence="1">Reverse transcriptase zinc-binding domain-containing protein</fullName>
    </recommendedName>
</protein>
<dbReference type="Gramene" id="AET1Gv20655500.1">
    <property type="protein sequence ID" value="AET1Gv20655500.1"/>
    <property type="gene ID" value="AET1Gv20655500"/>
</dbReference>
<organism evidence="2 3">
    <name type="scientific">Aegilops tauschii subsp. strangulata</name>
    <name type="common">Goatgrass</name>
    <dbReference type="NCBI Taxonomy" id="200361"/>
    <lineage>
        <taxon>Eukaryota</taxon>
        <taxon>Viridiplantae</taxon>
        <taxon>Streptophyta</taxon>
        <taxon>Embryophyta</taxon>
        <taxon>Tracheophyta</taxon>
        <taxon>Spermatophyta</taxon>
        <taxon>Magnoliopsida</taxon>
        <taxon>Liliopsida</taxon>
        <taxon>Poales</taxon>
        <taxon>Poaceae</taxon>
        <taxon>BOP clade</taxon>
        <taxon>Pooideae</taxon>
        <taxon>Triticodae</taxon>
        <taxon>Triticeae</taxon>
        <taxon>Triticinae</taxon>
        <taxon>Aegilops</taxon>
    </lineage>
</organism>
<dbReference type="AlphaFoldDB" id="A0A452Z754"/>
<evidence type="ECO:0000259" key="1">
    <source>
        <dbReference type="Pfam" id="PF13966"/>
    </source>
</evidence>
<evidence type="ECO:0000313" key="3">
    <source>
        <dbReference type="Proteomes" id="UP000015105"/>
    </source>
</evidence>
<reference evidence="2" key="3">
    <citation type="journal article" date="2017" name="Nature">
        <title>Genome sequence of the progenitor of the wheat D genome Aegilops tauschii.</title>
        <authorList>
            <person name="Luo M.C."/>
            <person name="Gu Y.Q."/>
            <person name="Puiu D."/>
            <person name="Wang H."/>
            <person name="Twardziok S.O."/>
            <person name="Deal K.R."/>
            <person name="Huo N."/>
            <person name="Zhu T."/>
            <person name="Wang L."/>
            <person name="Wang Y."/>
            <person name="McGuire P.E."/>
            <person name="Liu S."/>
            <person name="Long H."/>
            <person name="Ramasamy R.K."/>
            <person name="Rodriguez J.C."/>
            <person name="Van S.L."/>
            <person name="Yuan L."/>
            <person name="Wang Z."/>
            <person name="Xia Z."/>
            <person name="Xiao L."/>
            <person name="Anderson O.D."/>
            <person name="Ouyang S."/>
            <person name="Liang Y."/>
            <person name="Zimin A.V."/>
            <person name="Pertea G."/>
            <person name="Qi P."/>
            <person name="Bennetzen J.L."/>
            <person name="Dai X."/>
            <person name="Dawson M.W."/>
            <person name="Muller H.G."/>
            <person name="Kugler K."/>
            <person name="Rivarola-Duarte L."/>
            <person name="Spannagl M."/>
            <person name="Mayer K.F.X."/>
            <person name="Lu F.H."/>
            <person name="Bevan M.W."/>
            <person name="Leroy P."/>
            <person name="Li P."/>
            <person name="You F.M."/>
            <person name="Sun Q."/>
            <person name="Liu Z."/>
            <person name="Lyons E."/>
            <person name="Wicker T."/>
            <person name="Salzberg S.L."/>
            <person name="Devos K.M."/>
            <person name="Dvorak J."/>
        </authorList>
    </citation>
    <scope>NUCLEOTIDE SEQUENCE [LARGE SCALE GENOMIC DNA]</scope>
    <source>
        <strain evidence="2">cv. AL8/78</strain>
    </source>
</reference>
<reference evidence="3" key="2">
    <citation type="journal article" date="2017" name="Nat. Plants">
        <title>The Aegilops tauschii genome reveals multiple impacts of transposons.</title>
        <authorList>
            <person name="Zhao G."/>
            <person name="Zou C."/>
            <person name="Li K."/>
            <person name="Wang K."/>
            <person name="Li T."/>
            <person name="Gao L."/>
            <person name="Zhang X."/>
            <person name="Wang H."/>
            <person name="Yang Z."/>
            <person name="Liu X."/>
            <person name="Jiang W."/>
            <person name="Mao L."/>
            <person name="Kong X."/>
            <person name="Jiao Y."/>
            <person name="Jia J."/>
        </authorList>
    </citation>
    <scope>NUCLEOTIDE SEQUENCE [LARGE SCALE GENOMIC DNA]</scope>
    <source>
        <strain evidence="3">cv. AL8/78</strain>
    </source>
</reference>
<reference evidence="2" key="4">
    <citation type="submission" date="2019-03" db="UniProtKB">
        <authorList>
            <consortium name="EnsemblPlants"/>
        </authorList>
    </citation>
    <scope>IDENTIFICATION</scope>
</reference>
<name>A0A452Z754_AEGTS</name>
<keyword evidence="3" id="KW-1185">Reference proteome</keyword>
<reference evidence="3" key="1">
    <citation type="journal article" date="2014" name="Science">
        <title>Ancient hybridizations among the ancestral genomes of bread wheat.</title>
        <authorList>
            <consortium name="International Wheat Genome Sequencing Consortium,"/>
            <person name="Marcussen T."/>
            <person name="Sandve S.R."/>
            <person name="Heier L."/>
            <person name="Spannagl M."/>
            <person name="Pfeifer M."/>
            <person name="Jakobsen K.S."/>
            <person name="Wulff B.B."/>
            <person name="Steuernagel B."/>
            <person name="Mayer K.F."/>
            <person name="Olsen O.A."/>
        </authorList>
    </citation>
    <scope>NUCLEOTIDE SEQUENCE [LARGE SCALE GENOMIC DNA]</scope>
    <source>
        <strain evidence="3">cv. AL8/78</strain>
    </source>
</reference>
<accession>A0A452Z754</accession>
<proteinExistence type="predicted"/>
<dbReference type="STRING" id="200361.A0A452Z754"/>
<sequence length="171" mass="19870">ALVNDVHLDALSEDTIVWKHTTSGHYTAASAYKAQFLGLVLSPMDQMVWKTWAPPKAKFFTWLAIQDRIWTADRLQKCGWPNCGLCTLCKREQESGPHLFFKCRFTIRLWNLVIAKFGLHHMDTSMWHLESSVKEWWTNRTSAGVPNRKAMASLTMLVSWTIWNERNARVF</sequence>
<dbReference type="InterPro" id="IPR026960">
    <property type="entry name" value="RVT-Znf"/>
</dbReference>
<dbReference type="EnsemblPlants" id="AET1Gv20655500.1">
    <property type="protein sequence ID" value="AET1Gv20655500.1"/>
    <property type="gene ID" value="AET1Gv20655500"/>
</dbReference>